<feature type="compositionally biased region" description="Polar residues" evidence="1">
    <location>
        <begin position="539"/>
        <end position="548"/>
    </location>
</feature>
<feature type="compositionally biased region" description="Low complexity" evidence="1">
    <location>
        <begin position="470"/>
        <end position="483"/>
    </location>
</feature>
<feature type="domain" description="SSD" evidence="3">
    <location>
        <begin position="157"/>
        <end position="289"/>
    </location>
</feature>
<evidence type="ECO:0000256" key="2">
    <source>
        <dbReference type="SAM" id="Phobius"/>
    </source>
</evidence>
<dbReference type="EMBL" id="CAUYUJ010017266">
    <property type="protein sequence ID" value="CAK0873294.1"/>
    <property type="molecule type" value="Genomic_DNA"/>
</dbReference>
<feature type="transmembrane region" description="Helical" evidence="2">
    <location>
        <begin position="158"/>
        <end position="179"/>
    </location>
</feature>
<evidence type="ECO:0000259" key="3">
    <source>
        <dbReference type="PROSITE" id="PS50156"/>
    </source>
</evidence>
<dbReference type="InterPro" id="IPR053958">
    <property type="entry name" value="HMGCR/SNAP/NPC1-like_SSD"/>
</dbReference>
<organism evidence="4 5">
    <name type="scientific">Prorocentrum cordatum</name>
    <dbReference type="NCBI Taxonomy" id="2364126"/>
    <lineage>
        <taxon>Eukaryota</taxon>
        <taxon>Sar</taxon>
        <taxon>Alveolata</taxon>
        <taxon>Dinophyceae</taxon>
        <taxon>Prorocentrales</taxon>
        <taxon>Prorocentraceae</taxon>
        <taxon>Prorocentrum</taxon>
    </lineage>
</organism>
<evidence type="ECO:0000313" key="4">
    <source>
        <dbReference type="EMBL" id="CAK0873294.1"/>
    </source>
</evidence>
<feature type="compositionally biased region" description="Polar residues" evidence="1">
    <location>
        <begin position="458"/>
        <end position="468"/>
    </location>
</feature>
<gene>
    <name evidence="4" type="ORF">PCOR1329_LOCUS58551</name>
</gene>
<feature type="region of interest" description="Disordered" evidence="1">
    <location>
        <begin position="539"/>
        <end position="576"/>
    </location>
</feature>
<name>A0ABN9VJ63_9DINO</name>
<dbReference type="InterPro" id="IPR042480">
    <property type="entry name" value="DISP3"/>
</dbReference>
<feature type="transmembrane region" description="Helical" evidence="2">
    <location>
        <begin position="235"/>
        <end position="258"/>
    </location>
</feature>
<dbReference type="PROSITE" id="PS50156">
    <property type="entry name" value="SSD"/>
    <property type="match status" value="1"/>
</dbReference>
<feature type="transmembrane region" description="Helical" evidence="2">
    <location>
        <begin position="134"/>
        <end position="152"/>
    </location>
</feature>
<reference evidence="4" key="1">
    <citation type="submission" date="2023-10" db="EMBL/GenBank/DDBJ databases">
        <authorList>
            <person name="Chen Y."/>
            <person name="Shah S."/>
            <person name="Dougan E. K."/>
            <person name="Thang M."/>
            <person name="Chan C."/>
        </authorList>
    </citation>
    <scope>NUCLEOTIDE SEQUENCE [LARGE SCALE GENOMIC DNA]</scope>
</reference>
<protein>
    <recommendedName>
        <fullName evidence="3">SSD domain-containing protein</fullName>
    </recommendedName>
</protein>
<feature type="transmembrane region" description="Helical" evidence="2">
    <location>
        <begin position="349"/>
        <end position="370"/>
    </location>
</feature>
<feature type="region of interest" description="Disordered" evidence="1">
    <location>
        <begin position="429"/>
        <end position="525"/>
    </location>
</feature>
<dbReference type="InterPro" id="IPR000731">
    <property type="entry name" value="SSD"/>
</dbReference>
<dbReference type="PANTHER" id="PTHR46687">
    <property type="entry name" value="PROTEIN DISPATCHED HOMOLOG 3"/>
    <property type="match status" value="1"/>
</dbReference>
<keyword evidence="2" id="KW-0812">Transmembrane</keyword>
<feature type="compositionally biased region" description="Basic residues" evidence="1">
    <location>
        <begin position="486"/>
        <end position="497"/>
    </location>
</feature>
<feature type="compositionally biased region" description="Low complexity" evidence="1">
    <location>
        <begin position="448"/>
        <end position="457"/>
    </location>
</feature>
<dbReference type="PANTHER" id="PTHR46687:SF1">
    <property type="entry name" value="PROTEIN DISPATCHED HOMOLOG 3"/>
    <property type="match status" value="1"/>
</dbReference>
<proteinExistence type="predicted"/>
<evidence type="ECO:0000313" key="5">
    <source>
        <dbReference type="Proteomes" id="UP001189429"/>
    </source>
</evidence>
<evidence type="ECO:0000256" key="1">
    <source>
        <dbReference type="SAM" id="MobiDB-lite"/>
    </source>
</evidence>
<feature type="compositionally biased region" description="Polar residues" evidence="1">
    <location>
        <begin position="558"/>
        <end position="567"/>
    </location>
</feature>
<keyword evidence="5" id="KW-1185">Reference proteome</keyword>
<sequence>MSVVNYFFASWDPKTGDIIPDGRGSEMFDVQVILANIVKQDTFFVDRNFGASTSELQTMLQGNVTRSVFRFGLPYPGYSGPEDRHAEQAQIFRAFVADELFPYLQHASTDDLKVYFYGDHISQYEIQSTAWSDAGKATGSFLFILMYLVVYLRSPCLALGAFFCISLSFPLAYAVYCMVYGHDQMIAINVLSLFVVMGVGADDVFVVSDVWHHSRCHGCGEMALARRFWSMCRKAGAAIFATSATTAVSFFANLASSIGPLRQFGFFMGTCITVNWVVVATVYPLMLVVHERRRYGAGQGSPGFAAMVAEGAMEMQESLVSRGGSVAVEETEKRLPTPPEKCGGLRWRLAVCLVSAAGLVIPVGALAASVKNIRPSSGVPQFFPEGSNLGDLQALQSRFGPENTVHMAAFSSRGDGADAPRISGSILSQAASPAPVPPSQGHLPRSPPATSTSPKTTQRPSHVVSSTRGHAPATQHPAHTASARPTHLRLPRQRRQHTAASSQQKISRLRWRSRATRRRRSRSSAKCCAAVLRRSSAFPQRTSTSTFTRKLRGPHPLSTGSPASLSSCCPGWRGDG</sequence>
<dbReference type="Proteomes" id="UP001189429">
    <property type="component" value="Unassembled WGS sequence"/>
</dbReference>
<dbReference type="SUPFAM" id="SSF82866">
    <property type="entry name" value="Multidrug efflux transporter AcrB transmembrane domain"/>
    <property type="match status" value="1"/>
</dbReference>
<keyword evidence="2" id="KW-1133">Transmembrane helix</keyword>
<keyword evidence="2" id="KW-0472">Membrane</keyword>
<comment type="caution">
    <text evidence="4">The sequence shown here is derived from an EMBL/GenBank/DDBJ whole genome shotgun (WGS) entry which is preliminary data.</text>
</comment>
<dbReference type="Pfam" id="PF12349">
    <property type="entry name" value="Sterol-sensing"/>
    <property type="match status" value="1"/>
</dbReference>
<feature type="transmembrane region" description="Helical" evidence="2">
    <location>
        <begin position="264"/>
        <end position="289"/>
    </location>
</feature>
<accession>A0ABN9VJ63</accession>
<dbReference type="Gene3D" id="1.20.1640.10">
    <property type="entry name" value="Multidrug efflux transporter AcrB transmembrane domain"/>
    <property type="match status" value="1"/>
</dbReference>
<feature type="compositionally biased region" description="Basic residues" evidence="1">
    <location>
        <begin position="507"/>
        <end position="523"/>
    </location>
</feature>